<dbReference type="InParanoid" id="C0P072"/>
<sequence length="153" mass="18170">MTWMTNQCSKGWHFEYHLQNRMKVSTSKSLVSVALCFYGQKLFQCGMGEVLRPLYYQHRVGETRGLKLVSHTEFIQELTIATKRRRRDFELQRLARWYSNGGRMKASREKSEATVRHLEEAILSLERRKSLKPNHYDYTDNERSFFLAPFGLK</sequence>
<organism evidence="1 2">
    <name type="scientific">Ajellomyces capsulatus (strain G186AR / H82 / ATCC MYA-2454 / RMSCC 2432)</name>
    <name type="common">Darling's disease fungus</name>
    <name type="synonym">Histoplasma capsulatum</name>
    <dbReference type="NCBI Taxonomy" id="447093"/>
    <lineage>
        <taxon>Eukaryota</taxon>
        <taxon>Fungi</taxon>
        <taxon>Dikarya</taxon>
        <taxon>Ascomycota</taxon>
        <taxon>Pezizomycotina</taxon>
        <taxon>Eurotiomycetes</taxon>
        <taxon>Eurotiomycetidae</taxon>
        <taxon>Onygenales</taxon>
        <taxon>Ajellomycetaceae</taxon>
        <taxon>Histoplasma</taxon>
    </lineage>
</organism>
<dbReference type="Proteomes" id="UP000001631">
    <property type="component" value="Unassembled WGS sequence"/>
</dbReference>
<dbReference type="HOGENOM" id="CLU_139299_0_0_1"/>
<dbReference type="EMBL" id="GG663380">
    <property type="protein sequence ID" value="EEH02888.1"/>
    <property type="molecule type" value="Genomic_DNA"/>
</dbReference>
<dbReference type="VEuPathDB" id="FungiDB:I7I50_08897"/>
<evidence type="ECO:0000313" key="2">
    <source>
        <dbReference type="Proteomes" id="UP000001631"/>
    </source>
</evidence>
<protein>
    <submittedName>
        <fullName evidence="1">Uncharacterized protein</fullName>
    </submittedName>
</protein>
<dbReference type="RefSeq" id="XP_045283369.1">
    <property type="nucleotide sequence ID" value="XM_045435840.1"/>
</dbReference>
<gene>
    <name evidence="1" type="ORF">HCBG_08791</name>
</gene>
<accession>C0P072</accession>
<reference evidence="1" key="1">
    <citation type="submission" date="2009-02" db="EMBL/GenBank/DDBJ databases">
        <title>The Genome Sequence of Ajellomyces capsulatus strain G186AR.</title>
        <authorList>
            <consortium name="The Broad Institute Genome Sequencing Platform"/>
            <person name="Champion M."/>
            <person name="Cuomo C."/>
            <person name="Ma L.-J."/>
            <person name="Henn M.R."/>
            <person name="Sil A."/>
            <person name="Goldman B."/>
            <person name="Young S.K."/>
            <person name="Kodira C.D."/>
            <person name="Zeng Q."/>
            <person name="Koehrsen M."/>
            <person name="Alvarado L."/>
            <person name="Berlin A."/>
            <person name="Borenstein D."/>
            <person name="Chen Z."/>
            <person name="Engels R."/>
            <person name="Freedman E."/>
            <person name="Gellesch M."/>
            <person name="Goldberg J."/>
            <person name="Griggs A."/>
            <person name="Gujja S."/>
            <person name="Heiman D."/>
            <person name="Hepburn T."/>
            <person name="Howarth C."/>
            <person name="Jen D."/>
            <person name="Larson L."/>
            <person name="Lewis B."/>
            <person name="Mehta T."/>
            <person name="Park D."/>
            <person name="Pearson M."/>
            <person name="Roberts A."/>
            <person name="Saif S."/>
            <person name="Shea T."/>
            <person name="Shenoy N."/>
            <person name="Sisk P."/>
            <person name="Stolte C."/>
            <person name="Sykes S."/>
            <person name="Walk T."/>
            <person name="White J."/>
            <person name="Yandava C."/>
            <person name="Klein B."/>
            <person name="McEwen J.G."/>
            <person name="Puccia R."/>
            <person name="Goldman G.H."/>
            <person name="Felipe M.S."/>
            <person name="Nino-Vega G."/>
            <person name="San-Blas G."/>
            <person name="Taylor J."/>
            <person name="Mendoza L."/>
            <person name="Galagan J."/>
            <person name="Nusbaum C."/>
            <person name="Birren B."/>
        </authorList>
    </citation>
    <scope>NUCLEOTIDE SEQUENCE</scope>
    <source>
        <strain evidence="1">G186AR</strain>
    </source>
</reference>
<evidence type="ECO:0000313" key="1">
    <source>
        <dbReference type="EMBL" id="EEH02888.1"/>
    </source>
</evidence>
<dbReference type="GeneID" id="69041807"/>
<name>C0P072_AJECG</name>
<keyword evidence="2" id="KW-1185">Reference proteome</keyword>
<dbReference type="AlphaFoldDB" id="C0P072"/>
<proteinExistence type="predicted"/>